<name>A0A371JIR8_9FIRM</name>
<comment type="caution">
    <text evidence="1">The sequence shown here is derived from an EMBL/GenBank/DDBJ whole genome shotgun (WGS) entry which is preliminary data.</text>
</comment>
<accession>A0A371JIR8</accession>
<proteinExistence type="predicted"/>
<keyword evidence="2" id="KW-1185">Reference proteome</keyword>
<organism evidence="1 2">
    <name type="scientific">Lachnotalea glycerini</name>
    <dbReference type="NCBI Taxonomy" id="1763509"/>
    <lineage>
        <taxon>Bacteria</taxon>
        <taxon>Bacillati</taxon>
        <taxon>Bacillota</taxon>
        <taxon>Clostridia</taxon>
        <taxon>Lachnospirales</taxon>
        <taxon>Lachnospiraceae</taxon>
        <taxon>Lachnotalea</taxon>
    </lineage>
</organism>
<protein>
    <submittedName>
        <fullName evidence="1">Uncharacterized protein</fullName>
    </submittedName>
</protein>
<dbReference type="AlphaFoldDB" id="A0A371JIR8"/>
<evidence type="ECO:0000313" key="1">
    <source>
        <dbReference type="EMBL" id="RDY32619.1"/>
    </source>
</evidence>
<gene>
    <name evidence="1" type="ORF">CG710_004115</name>
</gene>
<reference evidence="1 2" key="1">
    <citation type="journal article" date="2017" name="Genome Announc.">
        <title>Draft Genome Sequence of a Sporulating and Motile Strain of Lachnotalea glycerini Isolated from Water in Quebec City, Canada.</title>
        <authorList>
            <person name="Maheux A.F."/>
            <person name="Boudreau D.K."/>
            <person name="Berube E."/>
            <person name="Boissinot M."/>
            <person name="Raymond F."/>
            <person name="Brodeur S."/>
            <person name="Corbeil J."/>
            <person name="Isabel S."/>
            <person name="Omar R.F."/>
            <person name="Bergeron M.G."/>
        </authorList>
    </citation>
    <scope>NUCLEOTIDE SEQUENCE [LARGE SCALE GENOMIC DNA]</scope>
    <source>
        <strain evidence="1 2">CCRI-19302</strain>
    </source>
</reference>
<sequence length="194" mass="21915">MIITIKTQSQVTDYPIKAVPIPPSISINGSMIESPITPPSSPVGYQAVIMEDPKLNIYPNILYNNYFNLSTNSISWYKNYINMYDIMFQEIISSHYAVLGYLLILCSFGAGNNIPPTPSMYKFLTTVGASDGLEYWETHCDPGSQMSNDKYWMVSPVNYMLIGRFGYGAKQGFEEFQKSSAWNMPIQSTYQTTI</sequence>
<dbReference type="Proteomes" id="UP000216411">
    <property type="component" value="Unassembled WGS sequence"/>
</dbReference>
<dbReference type="RefSeq" id="WP_094379405.1">
    <property type="nucleotide sequence ID" value="NZ_NOKA02000003.1"/>
</dbReference>
<evidence type="ECO:0000313" key="2">
    <source>
        <dbReference type="Proteomes" id="UP000216411"/>
    </source>
</evidence>
<dbReference type="EMBL" id="NOKA02000003">
    <property type="protein sequence ID" value="RDY32619.1"/>
    <property type="molecule type" value="Genomic_DNA"/>
</dbReference>
<dbReference type="OrthoDB" id="4497444at2"/>